<sequence length="61" mass="7139">MPYINSTLTVKMTDEKKELIKSRLGEIITEIPGKSEEWLMVGFKDGHELFFRGEKNKRLLL</sequence>
<name>A0A2T0BEV3_9CLOT</name>
<dbReference type="AlphaFoldDB" id="A0A2T0BEV3"/>
<dbReference type="EMBL" id="PVXQ01000016">
    <property type="protein sequence ID" value="PRR82430.1"/>
    <property type="molecule type" value="Genomic_DNA"/>
</dbReference>
<protein>
    <recommendedName>
        <fullName evidence="3">Tautomerase enzyme</fullName>
    </recommendedName>
</protein>
<evidence type="ECO:0000313" key="2">
    <source>
        <dbReference type="Proteomes" id="UP000239471"/>
    </source>
</evidence>
<evidence type="ECO:0000313" key="1">
    <source>
        <dbReference type="EMBL" id="PRR82430.1"/>
    </source>
</evidence>
<gene>
    <name evidence="1" type="ORF">CLVI_17700</name>
</gene>
<evidence type="ECO:0008006" key="3">
    <source>
        <dbReference type="Google" id="ProtNLM"/>
    </source>
</evidence>
<proteinExistence type="predicted"/>
<dbReference type="SUPFAM" id="SSF55331">
    <property type="entry name" value="Tautomerase/MIF"/>
    <property type="match status" value="1"/>
</dbReference>
<organism evidence="1 2">
    <name type="scientific">Clostridium vincentii</name>
    <dbReference type="NCBI Taxonomy" id="52704"/>
    <lineage>
        <taxon>Bacteria</taxon>
        <taxon>Bacillati</taxon>
        <taxon>Bacillota</taxon>
        <taxon>Clostridia</taxon>
        <taxon>Eubacteriales</taxon>
        <taxon>Clostridiaceae</taxon>
        <taxon>Clostridium</taxon>
    </lineage>
</organism>
<dbReference type="Gene3D" id="3.30.429.10">
    <property type="entry name" value="Macrophage Migration Inhibitory Factor"/>
    <property type="match status" value="1"/>
</dbReference>
<dbReference type="Proteomes" id="UP000239471">
    <property type="component" value="Unassembled WGS sequence"/>
</dbReference>
<accession>A0A2T0BEV3</accession>
<dbReference type="InterPro" id="IPR014347">
    <property type="entry name" value="Tautomerase/MIF_sf"/>
</dbReference>
<comment type="caution">
    <text evidence="1">The sequence shown here is derived from an EMBL/GenBank/DDBJ whole genome shotgun (WGS) entry which is preliminary data.</text>
</comment>
<keyword evidence="2" id="KW-1185">Reference proteome</keyword>
<reference evidence="1 2" key="1">
    <citation type="submission" date="2018-03" db="EMBL/GenBank/DDBJ databases">
        <title>Genome sequence of Clostridium vincentii DSM 10228.</title>
        <authorList>
            <person name="Poehlein A."/>
            <person name="Daniel R."/>
        </authorList>
    </citation>
    <scope>NUCLEOTIDE SEQUENCE [LARGE SCALE GENOMIC DNA]</scope>
    <source>
        <strain evidence="1 2">DSM 10228</strain>
    </source>
</reference>